<feature type="coiled-coil region" evidence="4">
    <location>
        <begin position="679"/>
        <end position="706"/>
    </location>
</feature>
<dbReference type="Proteomes" id="UP000070560">
    <property type="component" value="Chromosome"/>
</dbReference>
<organism evidence="6 7">
    <name type="scientific">Desulfofervidus auxilii</name>
    <dbReference type="NCBI Taxonomy" id="1621989"/>
    <lineage>
        <taxon>Bacteria</taxon>
        <taxon>Pseudomonadati</taxon>
        <taxon>Thermodesulfobacteriota</taxon>
        <taxon>Candidatus Desulfofervidia</taxon>
        <taxon>Candidatus Desulfofervidales</taxon>
        <taxon>Candidatus Desulfofervidaceae</taxon>
        <taxon>Candidatus Desulfofervidus</taxon>
    </lineage>
</organism>
<sequence length="807" mass="94373">MNRYVCIHGHFYQPPRENPWLEAVELQDAAYPYHDWNERITEECYAPNMAARILNAEKKIIDMVNNYTKISFDFGPTLLSWLERFKPEVYQAILLADREGQSKFSGHGPAIAQIYNHIIMPLANFRDKRTQIIWGIKDFKYRFKRLPEGMWLPETAVDLETLVILAEKGIKFAILAPHQAKRIKRIGENAWQGVNNGEIDTTMPYLCKLPSGKTIHIFFYNKPISQDIAFGGLLSNGEMFAKELLNAFKETKRAQLVHVATDGETYGHHHRFGDMALAYCLYYIESNNLAQITIYGEYLEKYPPTHEVEITEFSSWSCAHGVERWRNNCGCNTGIHPGWTQAWRAPLRRAMDWLRDALIKVYQAQISLYVKDPWQIRDDYIEVILDRSRQNIENFFSLHLIKEITKQEKIKVLKLLEMQRQAMLMYTSCGWFFDEISGIETVQIMRHASRAMQLAKEISGRDFEHNYLKILEEAPSNNPRFKNGAQVYEILVKPAIVDLLRAGVHYSLSSLFEAYPETTKIYCYTAKKQIYHSLEAGKQKLGVGKVKITSEITWEEDIITFAVLYLGNHYLNGKAKPDIKKEEFLNMYQEIKNAFIKSDISEIIHIMDRYFGPTNYSLWHLFKDQQRQILNKILESTFQEIEFSFRQIYERYYPIMQLMKDIETALPKSLCSVVEFIIYTDIKRILESKEMELDKLQRLVEEAKKWSLKLDKTTLSFVASNKINTLMERFSQRPQDILLLENIEKLLQILSDLALELNLWKAQNIYFSIGKQLCIKMQDKAKQGDEMASKWFSHFNTIGSYLKVKCV</sequence>
<evidence type="ECO:0000256" key="4">
    <source>
        <dbReference type="SAM" id="Coils"/>
    </source>
</evidence>
<feature type="domain" description="Glycoside hydrolase family 57 N-terminal" evidence="5">
    <location>
        <begin position="38"/>
        <end position="309"/>
    </location>
</feature>
<dbReference type="PANTHER" id="PTHR36306:SF3">
    <property type="entry name" value="GLYCOSIDE HYDROLASE FAMILY 57"/>
    <property type="match status" value="1"/>
</dbReference>
<gene>
    <name evidence="6" type="ORF">HS1_001163</name>
</gene>
<keyword evidence="4" id="KW-0175">Coiled coil</keyword>
<dbReference type="AlphaFoldDB" id="A0A7U4QKD9"/>
<dbReference type="Pfam" id="PF03065">
    <property type="entry name" value="Glyco_hydro_57"/>
    <property type="match status" value="1"/>
</dbReference>
<name>A0A7U4QKD9_DESA2</name>
<dbReference type="Pfam" id="PF12055">
    <property type="entry name" value="DUF3536"/>
    <property type="match status" value="1"/>
</dbReference>
<dbReference type="PANTHER" id="PTHR36306">
    <property type="entry name" value="ALPHA-AMYLASE-RELATED-RELATED"/>
    <property type="match status" value="1"/>
</dbReference>
<evidence type="ECO:0000256" key="3">
    <source>
        <dbReference type="RuleBase" id="RU361196"/>
    </source>
</evidence>
<keyword evidence="7" id="KW-1185">Reference proteome</keyword>
<dbReference type="InterPro" id="IPR027291">
    <property type="entry name" value="Glyco_hydro_38_N_sf"/>
</dbReference>
<dbReference type="EMBL" id="CP013015">
    <property type="protein sequence ID" value="AMM40967.1"/>
    <property type="molecule type" value="Genomic_DNA"/>
</dbReference>
<dbReference type="KEGG" id="daw:HS1_001163"/>
<dbReference type="SUPFAM" id="SSF88713">
    <property type="entry name" value="Glycoside hydrolase/deacetylase"/>
    <property type="match status" value="1"/>
</dbReference>
<keyword evidence="2 3" id="KW-0119">Carbohydrate metabolism</keyword>
<dbReference type="InterPro" id="IPR011330">
    <property type="entry name" value="Glyco_hydro/deAcase_b/a-brl"/>
</dbReference>
<proteinExistence type="inferred from homology"/>
<evidence type="ECO:0000259" key="5">
    <source>
        <dbReference type="Pfam" id="PF03065"/>
    </source>
</evidence>
<accession>A0A7U4QKD9</accession>
<protein>
    <submittedName>
        <fullName evidence="6">Glycoside hydrolase family protein</fullName>
    </submittedName>
</protein>
<dbReference type="GO" id="GO:0016787">
    <property type="term" value="F:hydrolase activity"/>
    <property type="evidence" value="ECO:0007669"/>
    <property type="project" value="UniProtKB-KW"/>
</dbReference>
<evidence type="ECO:0000256" key="1">
    <source>
        <dbReference type="ARBA" id="ARBA00006821"/>
    </source>
</evidence>
<evidence type="ECO:0000313" key="6">
    <source>
        <dbReference type="EMBL" id="AMM40967.1"/>
    </source>
</evidence>
<dbReference type="OrthoDB" id="9757977at2"/>
<keyword evidence="6" id="KW-0378">Hydrolase</keyword>
<dbReference type="Gene3D" id="3.20.110.10">
    <property type="entry name" value="Glycoside hydrolase 38, N terminal domain"/>
    <property type="match status" value="2"/>
</dbReference>
<comment type="similarity">
    <text evidence="1 3">Belongs to the glycosyl hydrolase 57 family.</text>
</comment>
<dbReference type="InterPro" id="IPR052046">
    <property type="entry name" value="GH57_Enzymes"/>
</dbReference>
<evidence type="ECO:0000313" key="7">
    <source>
        <dbReference type="Proteomes" id="UP000070560"/>
    </source>
</evidence>
<dbReference type="InterPro" id="IPR004300">
    <property type="entry name" value="Glyco_hydro_57_N"/>
</dbReference>
<dbReference type="InterPro" id="IPR021923">
    <property type="entry name" value="DUF3536"/>
</dbReference>
<dbReference type="GO" id="GO:0005975">
    <property type="term" value="P:carbohydrate metabolic process"/>
    <property type="evidence" value="ECO:0007669"/>
    <property type="project" value="InterPro"/>
</dbReference>
<dbReference type="RefSeq" id="WP_066062237.1">
    <property type="nucleotide sequence ID" value="NZ_CP013015.1"/>
</dbReference>
<reference evidence="6 7" key="1">
    <citation type="submission" date="2015-10" db="EMBL/GenBank/DDBJ databases">
        <title>Candidatus Desulfofervidus auxilii, a hydrogenotrophic sulfate-reducing bacterium involved in the thermophilic anaerobic oxidation of methane.</title>
        <authorList>
            <person name="Krukenberg V."/>
            <person name="Richter M."/>
            <person name="Wegener G."/>
        </authorList>
    </citation>
    <scope>NUCLEOTIDE SEQUENCE [LARGE SCALE GENOMIC DNA]</scope>
    <source>
        <strain evidence="6 7">HS1</strain>
    </source>
</reference>
<evidence type="ECO:0000256" key="2">
    <source>
        <dbReference type="ARBA" id="ARBA00023277"/>
    </source>
</evidence>
<dbReference type="CDD" id="cd10797">
    <property type="entry name" value="GH57N_APU_like_1"/>
    <property type="match status" value="1"/>
</dbReference>